<dbReference type="VEuPathDB" id="FungiDB:YALI0_D05247g"/>
<feature type="non-terminal residue" evidence="3">
    <location>
        <position position="1"/>
    </location>
</feature>
<feature type="compositionally biased region" description="Polar residues" evidence="1">
    <location>
        <begin position="213"/>
        <end position="227"/>
    </location>
</feature>
<feature type="region of interest" description="Disordered" evidence="1">
    <location>
        <begin position="213"/>
        <end position="257"/>
    </location>
</feature>
<dbReference type="VEuPathDB" id="FungiDB:YALI1_D06788g"/>
<organism evidence="3 4">
    <name type="scientific">Yarrowia lipolytica</name>
    <name type="common">Candida lipolytica</name>
    <dbReference type="NCBI Taxonomy" id="4952"/>
    <lineage>
        <taxon>Eukaryota</taxon>
        <taxon>Fungi</taxon>
        <taxon>Dikarya</taxon>
        <taxon>Ascomycota</taxon>
        <taxon>Saccharomycotina</taxon>
        <taxon>Dipodascomycetes</taxon>
        <taxon>Dipodascales</taxon>
        <taxon>Dipodascales incertae sedis</taxon>
        <taxon>Yarrowia</taxon>
    </lineage>
</organism>
<evidence type="ECO:0000256" key="2">
    <source>
        <dbReference type="SAM" id="Phobius"/>
    </source>
</evidence>
<feature type="transmembrane region" description="Helical" evidence="2">
    <location>
        <begin position="38"/>
        <end position="61"/>
    </location>
</feature>
<reference evidence="3 4" key="1">
    <citation type="submission" date="2018-07" db="EMBL/GenBank/DDBJ databases">
        <title>Draft Genome Assemblies for Five Robust Yarrowia lipolytica Strains Exhibiting High Lipid Production and Pentose Sugar Utilization and Sugar Alcohol Secretion from Undetoxified Lignocellulosic Biomass Hydrolysates.</title>
        <authorList>
            <consortium name="DOE Joint Genome Institute"/>
            <person name="Walker C."/>
            <person name="Ryu S."/>
            <person name="Na H."/>
            <person name="Zane M."/>
            <person name="LaButti K."/>
            <person name="Lipzen A."/>
            <person name="Haridas S."/>
            <person name="Barry K."/>
            <person name="Grigoriev I.V."/>
            <person name="Quarterman J."/>
            <person name="Slininger P."/>
            <person name="Dien B."/>
            <person name="Trinh C.T."/>
        </authorList>
    </citation>
    <scope>NUCLEOTIDE SEQUENCE [LARGE SCALE GENOMIC DNA]</scope>
    <source>
        <strain evidence="3 4">YB392</strain>
    </source>
</reference>
<keyword evidence="2" id="KW-0472">Membrane</keyword>
<evidence type="ECO:0000256" key="1">
    <source>
        <dbReference type="SAM" id="MobiDB-lite"/>
    </source>
</evidence>
<accession>A0A371CD01</accession>
<gene>
    <name evidence="3" type="ORF">B0I71DRAFT_127967</name>
</gene>
<keyword evidence="2" id="KW-0812">Transmembrane</keyword>
<evidence type="ECO:0000313" key="3">
    <source>
        <dbReference type="EMBL" id="RDW28177.1"/>
    </source>
</evidence>
<sequence>MKLCMHKSDYPCITISALVQHRQHAPTTQKMTIRLWRALLGVVIWVSFFSTAMGALGKYFIPPVDRSIEPTGRIRFYAISISWPCPWLSAVVVPVGDKMKVGAEFASIAYQHYFSYSDESGFMSNDNQYLYLDPDAHAVTLQPVPHPEVVWRNGTVAYKVGGEDGNITYGASLAACPIEGFPFQFSIEYNSSCTGGHRVQLRAMGDGAVLRAMSQQSGQDETPNGSAQDRGAAKKGSAPVQKRDGMAGETEVEGSPEFEAKLRLRLMGLID</sequence>
<keyword evidence="2" id="KW-1133">Transmembrane helix</keyword>
<proteinExistence type="predicted"/>
<protein>
    <submittedName>
        <fullName evidence="3">Uncharacterized protein</fullName>
    </submittedName>
</protein>
<dbReference type="EMBL" id="KZ858955">
    <property type="protein sequence ID" value="RDW28177.1"/>
    <property type="molecule type" value="Genomic_DNA"/>
</dbReference>
<dbReference type="AlphaFoldDB" id="A0A371CD01"/>
<name>A0A371CD01_YARLL</name>
<dbReference type="Proteomes" id="UP000256601">
    <property type="component" value="Unassembled WGS sequence"/>
</dbReference>
<evidence type="ECO:0000313" key="4">
    <source>
        <dbReference type="Proteomes" id="UP000256601"/>
    </source>
</evidence>